<comment type="caution">
    <text evidence="2">The sequence shown here is derived from an EMBL/GenBank/DDBJ whole genome shotgun (WGS) entry which is preliminary data.</text>
</comment>
<dbReference type="EMBL" id="JABANM010035512">
    <property type="protein sequence ID" value="KAF4697902.1"/>
    <property type="molecule type" value="Genomic_DNA"/>
</dbReference>
<gene>
    <name evidence="2" type="ORF">FOZ62_007660</name>
</gene>
<sequence length="404" mass="44533">ATTKKGPAGEAFEICVRLDVDYSTAVVELQAATFESESGAVWWSTFAQLIDCSATVKGNLKVFGEVLEKILPREDTQCHFQAFEKLALEVLMKAENCRKSRAIPHILHTVYHAAMKCGEGEDATWLDERRLFVVRLIRTVSLDLCPEALLLVFESAMLLGTSCQHLRCIADAAAGESWSADGDRHPMRYPPLLGPPLKRCRRVVSKKVILWLCDLAEQTGEELAESDTTKSVSTLLDRVAKAIYQALLQGPFLTSCLSSADGGMLLAVTKPLCRFLDHLVRLNRRENAHSTRIVKMSRCLHDKIDSLLRADGPPSHRAPKLARDTMNLRFSLRTLANTIRKLKNTGGSTEVQNDEADHPTPSVDSLCHSQAPSSIDGRASAIRPFPAAKRSRLSHVPTPCTGGR</sequence>
<evidence type="ECO:0000313" key="2">
    <source>
        <dbReference type="EMBL" id="KAF4697902.1"/>
    </source>
</evidence>
<feature type="non-terminal residue" evidence="2">
    <location>
        <position position="1"/>
    </location>
</feature>
<dbReference type="AlphaFoldDB" id="A0A7J6PPE7"/>
<organism evidence="2 3">
    <name type="scientific">Perkinsus olseni</name>
    <name type="common">Perkinsus atlanticus</name>
    <dbReference type="NCBI Taxonomy" id="32597"/>
    <lineage>
        <taxon>Eukaryota</taxon>
        <taxon>Sar</taxon>
        <taxon>Alveolata</taxon>
        <taxon>Perkinsozoa</taxon>
        <taxon>Perkinsea</taxon>
        <taxon>Perkinsida</taxon>
        <taxon>Perkinsidae</taxon>
        <taxon>Perkinsus</taxon>
    </lineage>
</organism>
<evidence type="ECO:0000313" key="3">
    <source>
        <dbReference type="Proteomes" id="UP000574390"/>
    </source>
</evidence>
<protein>
    <submittedName>
        <fullName evidence="2">Uncharacterized protein</fullName>
    </submittedName>
</protein>
<name>A0A7J6PPE7_PEROL</name>
<dbReference type="Proteomes" id="UP000574390">
    <property type="component" value="Unassembled WGS sequence"/>
</dbReference>
<evidence type="ECO:0000256" key="1">
    <source>
        <dbReference type="SAM" id="MobiDB-lite"/>
    </source>
</evidence>
<feature type="region of interest" description="Disordered" evidence="1">
    <location>
        <begin position="344"/>
        <end position="404"/>
    </location>
</feature>
<proteinExistence type="predicted"/>
<reference evidence="2 3" key="1">
    <citation type="submission" date="2020-04" db="EMBL/GenBank/DDBJ databases">
        <title>Perkinsus olseni comparative genomics.</title>
        <authorList>
            <person name="Bogema D.R."/>
        </authorList>
    </citation>
    <scope>NUCLEOTIDE SEQUENCE [LARGE SCALE GENOMIC DNA]</scope>
    <source>
        <strain evidence="2">ATCC PRA-205</strain>
    </source>
</reference>
<accession>A0A7J6PPE7</accession>